<feature type="transmembrane region" description="Helical" evidence="5">
    <location>
        <begin position="6"/>
        <end position="32"/>
    </location>
</feature>
<keyword evidence="2 5" id="KW-0812">Transmembrane</keyword>
<keyword evidence="8" id="KW-1185">Reference proteome</keyword>
<dbReference type="InterPro" id="IPR052954">
    <property type="entry name" value="GPCR-Ligand_Int"/>
</dbReference>
<sequence length="201" mass="22958">MDYFTLIVFNVLPIVIICILNSRLIVTLWKIVNRDFKIHRSFTCDDKNNDNADDRLMTITTVTTTIRNSNANAPVVVDAIRSQRSAAQCFSANAMLFVVVIMLLICVGPQVPARLLFNHYGQYHLTTIIYICVTQQLVFLNAALNFCLYCLVSKQYRQLMMETFKGFTGKITEKYCSTIKLEGTSRNSSLRDVYVKCITVR</sequence>
<dbReference type="Gene3D" id="1.20.1070.10">
    <property type="entry name" value="Rhodopsin 7-helix transmembrane proteins"/>
    <property type="match status" value="1"/>
</dbReference>
<evidence type="ECO:0000256" key="4">
    <source>
        <dbReference type="ARBA" id="ARBA00023136"/>
    </source>
</evidence>
<evidence type="ECO:0000259" key="6">
    <source>
        <dbReference type="PROSITE" id="PS50262"/>
    </source>
</evidence>
<protein>
    <recommendedName>
        <fullName evidence="6">G-protein coupled receptors family 1 profile domain-containing protein</fullName>
    </recommendedName>
</protein>
<keyword evidence="3 5" id="KW-1133">Transmembrane helix</keyword>
<evidence type="ECO:0000256" key="2">
    <source>
        <dbReference type="ARBA" id="ARBA00022692"/>
    </source>
</evidence>
<evidence type="ECO:0000256" key="1">
    <source>
        <dbReference type="ARBA" id="ARBA00004370"/>
    </source>
</evidence>
<dbReference type="EMBL" id="UPTC01000738">
    <property type="protein sequence ID" value="VBB29917.1"/>
    <property type="molecule type" value="Genomic_DNA"/>
</dbReference>
<dbReference type="OrthoDB" id="10011262at2759"/>
<name>A0A498SIY1_ACAVI</name>
<evidence type="ECO:0000313" key="8">
    <source>
        <dbReference type="Proteomes" id="UP000276991"/>
    </source>
</evidence>
<reference evidence="7 8" key="1">
    <citation type="submission" date="2018-08" db="EMBL/GenBank/DDBJ databases">
        <authorList>
            <person name="Laetsch R D."/>
            <person name="Stevens L."/>
            <person name="Kumar S."/>
            <person name="Blaxter L. M."/>
        </authorList>
    </citation>
    <scope>NUCLEOTIDE SEQUENCE [LARGE SCALE GENOMIC DNA]</scope>
</reference>
<comment type="subcellular location">
    <subcellularLocation>
        <location evidence="1">Membrane</location>
    </subcellularLocation>
</comment>
<dbReference type="Proteomes" id="UP000276991">
    <property type="component" value="Unassembled WGS sequence"/>
</dbReference>
<dbReference type="AlphaFoldDB" id="A0A498SIY1"/>
<keyword evidence="4 5" id="KW-0472">Membrane</keyword>
<dbReference type="STRING" id="6277.A0A498SIY1"/>
<dbReference type="GO" id="GO:0016020">
    <property type="term" value="C:membrane"/>
    <property type="evidence" value="ECO:0007669"/>
    <property type="project" value="UniProtKB-SubCell"/>
</dbReference>
<feature type="transmembrane region" description="Helical" evidence="5">
    <location>
        <begin position="90"/>
        <end position="111"/>
    </location>
</feature>
<evidence type="ECO:0000256" key="5">
    <source>
        <dbReference type="SAM" id="Phobius"/>
    </source>
</evidence>
<organism evidence="7 8">
    <name type="scientific">Acanthocheilonema viteae</name>
    <name type="common">Filarial nematode worm</name>
    <name type="synonym">Dipetalonema viteae</name>
    <dbReference type="NCBI Taxonomy" id="6277"/>
    <lineage>
        <taxon>Eukaryota</taxon>
        <taxon>Metazoa</taxon>
        <taxon>Ecdysozoa</taxon>
        <taxon>Nematoda</taxon>
        <taxon>Chromadorea</taxon>
        <taxon>Rhabditida</taxon>
        <taxon>Spirurina</taxon>
        <taxon>Spiruromorpha</taxon>
        <taxon>Filarioidea</taxon>
        <taxon>Onchocercidae</taxon>
        <taxon>Acanthocheilonema</taxon>
    </lineage>
</organism>
<evidence type="ECO:0000256" key="3">
    <source>
        <dbReference type="ARBA" id="ARBA00022989"/>
    </source>
</evidence>
<dbReference type="InterPro" id="IPR017452">
    <property type="entry name" value="GPCR_Rhodpsn_7TM"/>
</dbReference>
<dbReference type="PANTHER" id="PTHR46641:SF23">
    <property type="entry name" value="G-PROTEIN COUPLED RECEPTORS FAMILY 1 PROFILE DOMAIN-CONTAINING PROTEIN"/>
    <property type="match status" value="1"/>
</dbReference>
<evidence type="ECO:0000313" key="7">
    <source>
        <dbReference type="EMBL" id="VBB29917.1"/>
    </source>
</evidence>
<feature type="transmembrane region" description="Helical" evidence="5">
    <location>
        <begin position="123"/>
        <end position="152"/>
    </location>
</feature>
<gene>
    <name evidence="7" type="ORF">NAV_LOCUS4708</name>
</gene>
<accession>A0A498SIY1</accession>
<proteinExistence type="predicted"/>
<dbReference type="PROSITE" id="PS50262">
    <property type="entry name" value="G_PROTEIN_RECEP_F1_2"/>
    <property type="match status" value="1"/>
</dbReference>
<dbReference type="PANTHER" id="PTHR46641">
    <property type="entry name" value="FMRFAMIDE RECEPTOR-RELATED"/>
    <property type="match status" value="1"/>
</dbReference>
<feature type="domain" description="G-protein coupled receptors family 1 profile" evidence="6">
    <location>
        <begin position="1"/>
        <end position="149"/>
    </location>
</feature>
<dbReference type="SUPFAM" id="SSF81321">
    <property type="entry name" value="Family A G protein-coupled receptor-like"/>
    <property type="match status" value="1"/>
</dbReference>